<evidence type="ECO:0000313" key="1">
    <source>
        <dbReference type="EMBL" id="KAK6355548.1"/>
    </source>
</evidence>
<gene>
    <name evidence="1" type="ORF">TWF696_004647</name>
</gene>
<accession>A0AAV9V6Z6</accession>
<reference evidence="1 2" key="1">
    <citation type="submission" date="2019-10" db="EMBL/GenBank/DDBJ databases">
        <authorList>
            <person name="Palmer J.M."/>
        </authorList>
    </citation>
    <scope>NUCLEOTIDE SEQUENCE [LARGE SCALE GENOMIC DNA]</scope>
    <source>
        <strain evidence="1 2">TWF696</strain>
    </source>
</reference>
<comment type="caution">
    <text evidence="1">The sequence shown here is derived from an EMBL/GenBank/DDBJ whole genome shotgun (WGS) entry which is preliminary data.</text>
</comment>
<dbReference type="AlphaFoldDB" id="A0AAV9V6Z6"/>
<proteinExistence type="predicted"/>
<evidence type="ECO:0000313" key="2">
    <source>
        <dbReference type="Proteomes" id="UP001375240"/>
    </source>
</evidence>
<organism evidence="1 2">
    <name type="scientific">Orbilia brochopaga</name>
    <dbReference type="NCBI Taxonomy" id="3140254"/>
    <lineage>
        <taxon>Eukaryota</taxon>
        <taxon>Fungi</taxon>
        <taxon>Dikarya</taxon>
        <taxon>Ascomycota</taxon>
        <taxon>Pezizomycotina</taxon>
        <taxon>Orbiliomycetes</taxon>
        <taxon>Orbiliales</taxon>
        <taxon>Orbiliaceae</taxon>
        <taxon>Orbilia</taxon>
    </lineage>
</organism>
<name>A0AAV9V6Z6_9PEZI</name>
<keyword evidence="2" id="KW-1185">Reference proteome</keyword>
<dbReference type="Proteomes" id="UP001375240">
    <property type="component" value="Unassembled WGS sequence"/>
</dbReference>
<dbReference type="EMBL" id="JAVHNQ010000002">
    <property type="protein sequence ID" value="KAK6355548.1"/>
    <property type="molecule type" value="Genomic_DNA"/>
</dbReference>
<protein>
    <submittedName>
        <fullName evidence="1">Uncharacterized protein</fullName>
    </submittedName>
</protein>
<sequence>MASALDVEIEPEDAQFGMILEEGEFMDEFVPRQRNLGKVQHRKFTGYDQNLPMVIYGYREETVHGTSKSGQPRTLIVFRWGLQQRKRGRRFKSATLRAVFATTRTKETGRPDPYYDPHVAAVAPDGTYSLLPTPVTVERTHGVEGGFEGGMEFAKGTAKATYELSTSVTKVEQITISGAMRNMYDDKALDALGDPDRCNVAEWHLIENPATNSGLPTFFRTAVLLDRRRNDTSRFTATFTISAEVATLTDAWTGIKRFIGLIPRDDPIIFDPSVEEDGPLAAGKCNLDEALMYEQCKFVMFKNDHESGKKAADGSGDQGEGGE</sequence>